<reference evidence="7 8" key="1">
    <citation type="submission" date="2017-07" db="EMBL/GenBank/DDBJ databases">
        <title>Analysis of two Campylobacter avium genomes and identification of a novel hippuricase gene.</title>
        <authorList>
            <person name="Miller W.G."/>
            <person name="Chapman M.H."/>
            <person name="Yee E."/>
            <person name="Revez J."/>
            <person name="Bono J.L."/>
            <person name="Rossi M."/>
        </authorList>
    </citation>
    <scope>NUCLEOTIDE SEQUENCE [LARGE SCALE GENOMIC DNA]</scope>
    <source>
        <strain evidence="7 8">LMG 24591</strain>
    </source>
</reference>
<dbReference type="KEGG" id="cavi:CAV_1225"/>
<dbReference type="AlphaFoldDB" id="A0A222MYH5"/>
<dbReference type="RefSeq" id="WP_094325652.1">
    <property type="nucleotide sequence ID" value="NZ_CP022347.1"/>
</dbReference>
<dbReference type="PANTHER" id="PTHR30136:SF7">
    <property type="entry name" value="HTH-TYPE TRANSCRIPTIONAL REGULATOR KDGR-RELATED"/>
    <property type="match status" value="1"/>
</dbReference>
<dbReference type="InterPro" id="IPR050707">
    <property type="entry name" value="HTH_MetabolicPath_Reg"/>
</dbReference>
<dbReference type="SUPFAM" id="SSF55781">
    <property type="entry name" value="GAF domain-like"/>
    <property type="match status" value="1"/>
</dbReference>
<dbReference type="GO" id="GO:0006367">
    <property type="term" value="P:transcription initiation at RNA polymerase II promoter"/>
    <property type="evidence" value="ECO:0007669"/>
    <property type="project" value="InterPro"/>
</dbReference>
<keyword evidence="8" id="KW-1185">Reference proteome</keyword>
<protein>
    <submittedName>
        <fullName evidence="7">Transcriptional regulator, IclR family</fullName>
    </submittedName>
</protein>
<dbReference type="Proteomes" id="UP000201169">
    <property type="component" value="Chromosome"/>
</dbReference>
<organism evidence="7 8">
    <name type="scientific">Campylobacter avium LMG 24591</name>
    <dbReference type="NCBI Taxonomy" id="522484"/>
    <lineage>
        <taxon>Bacteria</taxon>
        <taxon>Pseudomonadati</taxon>
        <taxon>Campylobacterota</taxon>
        <taxon>Epsilonproteobacteria</taxon>
        <taxon>Campylobacterales</taxon>
        <taxon>Campylobacteraceae</taxon>
        <taxon>Campylobacter</taxon>
    </lineage>
</organism>
<dbReference type="GO" id="GO:0003677">
    <property type="term" value="F:DNA binding"/>
    <property type="evidence" value="ECO:0007669"/>
    <property type="project" value="UniProtKB-KW"/>
</dbReference>
<keyword evidence="1" id="KW-0805">Transcription regulation</keyword>
<keyword evidence="2" id="KW-0238">DNA-binding</keyword>
<dbReference type="GO" id="GO:0045892">
    <property type="term" value="P:negative regulation of DNA-templated transcription"/>
    <property type="evidence" value="ECO:0007669"/>
    <property type="project" value="TreeGrafter"/>
</dbReference>
<dbReference type="InterPro" id="IPR005471">
    <property type="entry name" value="Tscrpt_reg_IclR_N"/>
</dbReference>
<dbReference type="OrthoDB" id="9807558at2"/>
<dbReference type="Pfam" id="PF09339">
    <property type="entry name" value="HTH_IclR"/>
    <property type="match status" value="1"/>
</dbReference>
<evidence type="ECO:0000259" key="6">
    <source>
        <dbReference type="PROSITE" id="PS51351"/>
    </source>
</evidence>
<evidence type="ECO:0000256" key="1">
    <source>
        <dbReference type="ARBA" id="ARBA00023015"/>
    </source>
</evidence>
<dbReference type="PROSITE" id="PS51078">
    <property type="entry name" value="ICLR_ED"/>
    <property type="match status" value="1"/>
</dbReference>
<feature type="domain" description="HTH iclR-type" evidence="4">
    <location>
        <begin position="6"/>
        <end position="68"/>
    </location>
</feature>
<dbReference type="Pfam" id="PF01614">
    <property type="entry name" value="IclR_C"/>
    <property type="match status" value="1"/>
</dbReference>
<evidence type="ECO:0000313" key="7">
    <source>
        <dbReference type="EMBL" id="ASQ30851.1"/>
    </source>
</evidence>
<dbReference type="InterPro" id="IPR003166">
    <property type="entry name" value="TFIIE_bsu_DNA-bd"/>
</dbReference>
<name>A0A222MYH5_9BACT</name>
<dbReference type="Gene3D" id="1.10.10.10">
    <property type="entry name" value="Winged helix-like DNA-binding domain superfamily/Winged helix DNA-binding domain"/>
    <property type="match status" value="1"/>
</dbReference>
<feature type="domain" description="TFIIE beta" evidence="6">
    <location>
        <begin position="1"/>
        <end position="73"/>
    </location>
</feature>
<keyword evidence="3" id="KW-0804">Transcription</keyword>
<dbReference type="InterPro" id="IPR029016">
    <property type="entry name" value="GAF-like_dom_sf"/>
</dbReference>
<dbReference type="Gene3D" id="3.30.450.40">
    <property type="match status" value="1"/>
</dbReference>
<feature type="domain" description="IclR-ED" evidence="5">
    <location>
        <begin position="69"/>
        <end position="237"/>
    </location>
</feature>
<evidence type="ECO:0000256" key="3">
    <source>
        <dbReference type="ARBA" id="ARBA00023163"/>
    </source>
</evidence>
<dbReference type="PANTHER" id="PTHR30136">
    <property type="entry name" value="HELIX-TURN-HELIX TRANSCRIPTIONAL REGULATOR, ICLR FAMILY"/>
    <property type="match status" value="1"/>
</dbReference>
<dbReference type="SUPFAM" id="SSF46785">
    <property type="entry name" value="Winged helix' DNA-binding domain"/>
    <property type="match status" value="1"/>
</dbReference>
<dbReference type="SMART" id="SM00346">
    <property type="entry name" value="HTH_ICLR"/>
    <property type="match status" value="1"/>
</dbReference>
<evidence type="ECO:0000259" key="5">
    <source>
        <dbReference type="PROSITE" id="PS51078"/>
    </source>
</evidence>
<accession>A0A222MYH5</accession>
<evidence type="ECO:0000313" key="8">
    <source>
        <dbReference type="Proteomes" id="UP000201169"/>
    </source>
</evidence>
<dbReference type="EMBL" id="CP022347">
    <property type="protein sequence ID" value="ASQ30851.1"/>
    <property type="molecule type" value="Genomic_DNA"/>
</dbReference>
<proteinExistence type="predicted"/>
<dbReference type="PROSITE" id="PS51351">
    <property type="entry name" value="TFIIE_BETA_C"/>
    <property type="match status" value="1"/>
</dbReference>
<sequence>MRSYTAPALSRGLQILEFLSTQKTPLTLHSIASQLNMSVSHIYRIMQVLHTHDYIKKDKNTESFALTPKLFLLSMNFRDNSTLFDAVSPILEEISSYTKQSVHFAIQTDKNISVIARSHLHNEAGFVVRIGYTKPMQNTNSGLLLLAFASKEEREAVLKVDKALEKTFAKICKDGYYMNYSYYAKGIIDISIPLFSKFSKNVIGALTIPYVYIEGRSLSLKETAKYIRSFSPCVIPF</sequence>
<gene>
    <name evidence="7" type="ORF">CAV_1225</name>
</gene>
<dbReference type="InterPro" id="IPR036388">
    <property type="entry name" value="WH-like_DNA-bd_sf"/>
</dbReference>
<evidence type="ECO:0000259" key="4">
    <source>
        <dbReference type="PROSITE" id="PS51077"/>
    </source>
</evidence>
<evidence type="ECO:0000256" key="2">
    <source>
        <dbReference type="ARBA" id="ARBA00023125"/>
    </source>
</evidence>
<dbReference type="InterPro" id="IPR014757">
    <property type="entry name" value="Tscrpt_reg_IclR_C"/>
</dbReference>
<dbReference type="PROSITE" id="PS51077">
    <property type="entry name" value="HTH_ICLR"/>
    <property type="match status" value="1"/>
</dbReference>
<dbReference type="GO" id="GO:0003700">
    <property type="term" value="F:DNA-binding transcription factor activity"/>
    <property type="evidence" value="ECO:0007669"/>
    <property type="project" value="TreeGrafter"/>
</dbReference>
<dbReference type="InterPro" id="IPR036390">
    <property type="entry name" value="WH_DNA-bd_sf"/>
</dbReference>